<evidence type="ECO:0000256" key="1">
    <source>
        <dbReference type="SAM" id="Phobius"/>
    </source>
</evidence>
<sequence>MEPRQETKSLPRNRKCGNCRYFEPAPLWRKGWCRNPRLYDRRANHLVDASSIDCEQVFRARIYWEPIPEPELIPQHSLLGQIAENPIEGNADAGGKPRVSSEGVLRPKPPVRPVINRIQREVPGREKTEALPGMVQHPNQLRRWLLENIPYYDKVDGPISRVPWTIVLPGLVIFLALLIIFANIFGGSKKQEAVNPTTAPIVTPLITTTSAVVLVPTTTASSNSIAVATPTLSNALPTATPLPVKTTVVSTEKRAKVVNTGTSKSVNLRKDTSTKDDKNIITRIPEGSEVVIIGAPQFAEGKEWWQIKYKEFTGWAAKDYLQQIP</sequence>
<gene>
    <name evidence="2" type="ORF">HXX08_00495</name>
    <name evidence="3" type="ORF">OZ401_002018</name>
</gene>
<reference evidence="2 4" key="1">
    <citation type="submission" date="2020-06" db="EMBL/GenBank/DDBJ databases">
        <title>Anoxygenic phototrophic Chloroflexota member uses a Type I reaction center.</title>
        <authorList>
            <person name="Tsuji J.M."/>
            <person name="Shaw N.A."/>
            <person name="Nagashima S."/>
            <person name="Venkiteswaran J."/>
            <person name="Schiff S.L."/>
            <person name="Hanada S."/>
            <person name="Tank M."/>
            <person name="Neufeld J.D."/>
        </authorList>
    </citation>
    <scope>NUCLEOTIDE SEQUENCE [LARGE SCALE GENOMIC DNA]</scope>
    <source>
        <strain evidence="2">L227-S17</strain>
    </source>
</reference>
<dbReference type="EMBL" id="CP128399">
    <property type="protein sequence ID" value="WJW66227.1"/>
    <property type="molecule type" value="Genomic_DNA"/>
</dbReference>
<keyword evidence="1" id="KW-0812">Transmembrane</keyword>
<accession>A0A8T7LTY4</accession>
<organism evidence="2 4">
    <name type="scientific">Candidatus Chlorohelix allophototropha</name>
    <dbReference type="NCBI Taxonomy" id="3003348"/>
    <lineage>
        <taxon>Bacteria</taxon>
        <taxon>Bacillati</taxon>
        <taxon>Chloroflexota</taxon>
        <taxon>Chloroflexia</taxon>
        <taxon>Candidatus Chloroheliales</taxon>
        <taxon>Candidatus Chloroheliaceae</taxon>
        <taxon>Candidatus Chlorohelix</taxon>
    </lineage>
</organism>
<dbReference type="Proteomes" id="UP000521676">
    <property type="component" value="Unassembled WGS sequence"/>
</dbReference>
<name>A0A8T7LTY4_9CHLR</name>
<evidence type="ECO:0000313" key="5">
    <source>
        <dbReference type="Proteomes" id="UP001431572"/>
    </source>
</evidence>
<dbReference type="Gene3D" id="2.30.30.40">
    <property type="entry name" value="SH3 Domains"/>
    <property type="match status" value="1"/>
</dbReference>
<dbReference type="AlphaFoldDB" id="A0A8T7LTY4"/>
<evidence type="ECO:0000313" key="3">
    <source>
        <dbReference type="EMBL" id="WJW66227.1"/>
    </source>
</evidence>
<evidence type="ECO:0000313" key="4">
    <source>
        <dbReference type="Proteomes" id="UP000521676"/>
    </source>
</evidence>
<reference evidence="3" key="2">
    <citation type="journal article" date="2024" name="Nature">
        <title>Anoxygenic phototroph of the Chloroflexota uses a type I reaction centre.</title>
        <authorList>
            <person name="Tsuji J.M."/>
            <person name="Shaw N.A."/>
            <person name="Nagashima S."/>
            <person name="Venkiteswaran J.J."/>
            <person name="Schiff S.L."/>
            <person name="Watanabe T."/>
            <person name="Fukui M."/>
            <person name="Hanada S."/>
            <person name="Tank M."/>
            <person name="Neufeld J.D."/>
        </authorList>
    </citation>
    <scope>NUCLEOTIDE SEQUENCE</scope>
    <source>
        <strain evidence="3">L227-S17</strain>
    </source>
</reference>
<proteinExistence type="predicted"/>
<keyword evidence="1" id="KW-1133">Transmembrane helix</keyword>
<protein>
    <submittedName>
        <fullName evidence="3">SH3 domain-containing protein</fullName>
    </submittedName>
</protein>
<feature type="transmembrane region" description="Helical" evidence="1">
    <location>
        <begin position="164"/>
        <end position="185"/>
    </location>
</feature>
<dbReference type="Proteomes" id="UP001431572">
    <property type="component" value="Chromosome 1"/>
</dbReference>
<keyword evidence="1" id="KW-0472">Membrane</keyword>
<keyword evidence="5" id="KW-1185">Reference proteome</keyword>
<evidence type="ECO:0000313" key="2">
    <source>
        <dbReference type="EMBL" id="NWJ44333.1"/>
    </source>
</evidence>
<dbReference type="EMBL" id="JACATZ010000001">
    <property type="protein sequence ID" value="NWJ44333.1"/>
    <property type="molecule type" value="Genomic_DNA"/>
</dbReference>
<dbReference type="RefSeq" id="WP_341468109.1">
    <property type="nucleotide sequence ID" value="NZ_CP128399.1"/>
</dbReference>